<dbReference type="Proteomes" id="UP000245838">
    <property type="component" value="Chromosome sggmmb4_Chromosome"/>
</dbReference>
<organism evidence="2 4">
    <name type="scientific">Sodalis glossinidius (strain morsitans)</name>
    <dbReference type="NCBI Taxonomy" id="343509"/>
    <lineage>
        <taxon>Bacteria</taxon>
        <taxon>Pseudomonadati</taxon>
        <taxon>Pseudomonadota</taxon>
        <taxon>Gammaproteobacteria</taxon>
        <taxon>Enterobacterales</taxon>
        <taxon>Bruguierivoracaceae</taxon>
        <taxon>Sodalis</taxon>
    </lineage>
</organism>
<dbReference type="KEGG" id="sgl:SG1746"/>
<dbReference type="Gene3D" id="3.40.930.10">
    <property type="entry name" value="Mannitol-specific EII, Chain A"/>
    <property type="match status" value="1"/>
</dbReference>
<dbReference type="InterPro" id="IPR016152">
    <property type="entry name" value="PTrfase/Anion_transptr"/>
</dbReference>
<protein>
    <submittedName>
        <fullName evidence="2">PTS system galactitol-specific IIA component</fullName>
    </submittedName>
    <submittedName>
        <fullName evidence="3">PTS system galactitol-specific transporter subunit IIA</fullName>
    </submittedName>
</protein>
<dbReference type="HOGENOM" id="CLU_072531_6_2_6"/>
<dbReference type="STRING" id="343509.SG1746"/>
<dbReference type="PANTHER" id="PTHR47738:SF3">
    <property type="entry name" value="PHOSPHOTRANSFERASE SYSTEM MANNITOL_FRUCTOSE-SPECIFIC IIA DOMAIN CONTAINING PROTEIN"/>
    <property type="match status" value="1"/>
</dbReference>
<dbReference type="Pfam" id="PF00359">
    <property type="entry name" value="PTS_EIIA_2"/>
    <property type="match status" value="1"/>
</dbReference>
<dbReference type="Proteomes" id="UP000001932">
    <property type="component" value="Chromosome"/>
</dbReference>
<evidence type="ECO:0000259" key="1">
    <source>
        <dbReference type="PROSITE" id="PS51094"/>
    </source>
</evidence>
<proteinExistence type="predicted"/>
<dbReference type="AlphaFoldDB" id="Q2NS54"/>
<dbReference type="RefSeq" id="WP_011411570.1">
    <property type="nucleotide sequence ID" value="NC_007712.1"/>
</dbReference>
<gene>
    <name evidence="2" type="ordered locus">SG1746</name>
    <name evidence="3" type="ORF">SGGMMB4_04076</name>
</gene>
<evidence type="ECO:0000313" key="5">
    <source>
        <dbReference type="Proteomes" id="UP000245838"/>
    </source>
</evidence>
<dbReference type="InterPro" id="IPR002178">
    <property type="entry name" value="PTS_EIIA_type-2_dom"/>
</dbReference>
<dbReference type="EMBL" id="LN854557">
    <property type="protein sequence ID" value="CRL45920.1"/>
    <property type="molecule type" value="Genomic_DNA"/>
</dbReference>
<dbReference type="BioCyc" id="SGLO343509:SGP1_RS15855-MONOMER"/>
<feature type="domain" description="PTS EIIA type-2" evidence="1">
    <location>
        <begin position="1"/>
        <end position="151"/>
    </location>
</feature>
<dbReference type="PROSITE" id="PS51094">
    <property type="entry name" value="PTS_EIIA_TYPE_2"/>
    <property type="match status" value="1"/>
</dbReference>
<name>Q2NS54_SODGM</name>
<reference evidence="2 4" key="1">
    <citation type="journal article" date="2006" name="Genome Res.">
        <title>Massive genome erosion and functional adaptations provide insights into the symbiotic lifestyle of Sodalis glossinidius in the tsetse host.</title>
        <authorList>
            <person name="Toh H."/>
            <person name="Weiss B.L."/>
            <person name="Perkin S.A.H."/>
            <person name="Yamashita A."/>
            <person name="Oshima K."/>
            <person name="Hattori M."/>
            <person name="Aksoy S."/>
        </authorList>
    </citation>
    <scope>NUCLEOTIDE SEQUENCE [LARGE SCALE GENOMIC DNA]</scope>
    <source>
        <strain evidence="2">Morsitans</strain>
        <strain evidence="4">morsitans</strain>
    </source>
</reference>
<dbReference type="SUPFAM" id="SSF55804">
    <property type="entry name" value="Phoshotransferase/anion transport protein"/>
    <property type="match status" value="1"/>
</dbReference>
<evidence type="ECO:0000313" key="4">
    <source>
        <dbReference type="Proteomes" id="UP000001932"/>
    </source>
</evidence>
<keyword evidence="4" id="KW-1185">Reference proteome</keyword>
<dbReference type="PANTHER" id="PTHR47738">
    <property type="entry name" value="PTS SYSTEM FRUCTOSE-LIKE EIIA COMPONENT-RELATED"/>
    <property type="match status" value="1"/>
</dbReference>
<accession>Q2NS54</accession>
<dbReference type="EMBL" id="AP008232">
    <property type="protein sequence ID" value="BAE75021.1"/>
    <property type="molecule type" value="Genomic_DNA"/>
</dbReference>
<sequence length="151" mass="16694">MMFSEKRVFVVDQPVSREQLLTRLADSLLADGLVKDSFLGGVLAREKEYPTGIDMETHAIAIPHIEYEHVNHTGFAVAINRAGVEFHRTDDPALRVKPAIVVLMAIDPTCEKVAIVQSLFALLADVDAVNKISEYSPAEIAKTFFQAITTR</sequence>
<evidence type="ECO:0000313" key="3">
    <source>
        <dbReference type="EMBL" id="CRL45920.1"/>
    </source>
</evidence>
<dbReference type="OrthoDB" id="3192919at2"/>
<dbReference type="InterPro" id="IPR051541">
    <property type="entry name" value="PTS_SugarTrans_NitroReg"/>
</dbReference>
<reference evidence="3 5" key="2">
    <citation type="submission" date="2015-05" db="EMBL/GenBank/DDBJ databases">
        <authorList>
            <person name="Goodhead I."/>
        </authorList>
    </citation>
    <scope>NUCLEOTIDE SEQUENCE [LARGE SCALE GENOMIC DNA]</scope>
    <source>
        <strain evidence="3">B4</strain>
        <strain evidence="5">morsitans</strain>
    </source>
</reference>
<evidence type="ECO:0000313" key="2">
    <source>
        <dbReference type="EMBL" id="BAE75021.1"/>
    </source>
</evidence>
<dbReference type="eggNOG" id="COG1762">
    <property type="taxonomic scope" value="Bacteria"/>
</dbReference>